<reference evidence="3 4" key="1">
    <citation type="submission" date="2018-01" db="EMBL/GenBank/DDBJ databases">
        <title>Complete genome sequences of 14 Citrobacter spp. isolated from plant in Canada.</title>
        <authorList>
            <person name="Bhandare S.G."/>
            <person name="Colavecchio A."/>
            <person name="Jeukens J."/>
            <person name="Emond-Rheault J.-G."/>
            <person name="Freschi L."/>
            <person name="Hamel J."/>
            <person name="Kukavica-Ibrulj I."/>
            <person name="Levesque R."/>
            <person name="Goodridge L."/>
        </authorList>
    </citation>
    <scope>NUCLEOTIDE SEQUENCE [LARGE SCALE GENOMIC DNA]</scope>
    <source>
        <strain evidence="3 4">S1285</strain>
    </source>
</reference>
<protein>
    <submittedName>
        <fullName evidence="3">ParA family protein</fullName>
    </submittedName>
</protein>
<dbReference type="RefSeq" id="WP_103780445.1">
    <property type="nucleotide sequence ID" value="NZ_PQLX01000013.1"/>
</dbReference>
<feature type="domain" description="AAA" evidence="1">
    <location>
        <begin position="111"/>
        <end position="277"/>
    </location>
</feature>
<evidence type="ECO:0000259" key="2">
    <source>
        <dbReference type="Pfam" id="PF18607"/>
    </source>
</evidence>
<dbReference type="InterPro" id="IPR041250">
    <property type="entry name" value="HTH_54"/>
</dbReference>
<comment type="caution">
    <text evidence="3">The sequence shown here is derived from an EMBL/GenBank/DDBJ whole genome shotgun (WGS) entry which is preliminary data.</text>
</comment>
<sequence length="401" mass="44637">MDNLEQLKKVASRAHKMLSSLSEHIQQQKEEFHLHEFYQVYSKASLYKLPKLSKGSVEYAVSEMESQGYVFNKRPSGNTMKYAMTLQNVIDLYQHRGVPKYRDRHHEAFCIYVSNLKGGGSKTVSTASLAHALRAHPHLLFEDLRILAIDFDPQASLTMFLSHQNSIGLVETTAAQAMLQNVSREELLSDFIVQSVVPGVDIIPASIDDAFIAERWKELCAEYLPGQNVHAVLKENIIDKLRYDYDFILVDTGPHLDAFLKNGIGAADLLLTPLPPATVDFHSSLKFVASLPALVESIEAEGHTCNLTGNIGFMSKLLNKSDHKICHSQAKEVFGADMLDVVLPRLDGFERCGETFDTVISANPATYDGSSEALKSARTAAEDFAKGVFDRVEFIRTNKEA</sequence>
<dbReference type="CDD" id="cd02042">
    <property type="entry name" value="ParAB_family"/>
    <property type="match status" value="1"/>
</dbReference>
<dbReference type="Proteomes" id="UP000237003">
    <property type="component" value="Unassembled WGS sequence"/>
</dbReference>
<feature type="domain" description="ParA helix turn helix" evidence="2">
    <location>
        <begin position="14"/>
        <end position="105"/>
    </location>
</feature>
<dbReference type="PANTHER" id="PTHR13696">
    <property type="entry name" value="P-LOOP CONTAINING NUCLEOSIDE TRIPHOSPHATE HYDROLASE"/>
    <property type="match status" value="1"/>
</dbReference>
<dbReference type="AlphaFoldDB" id="A0A2S4RRB2"/>
<name>A0A2S4RRB2_CITAM</name>
<dbReference type="InterPro" id="IPR027417">
    <property type="entry name" value="P-loop_NTPase"/>
</dbReference>
<dbReference type="EMBL" id="PQLX01000013">
    <property type="protein sequence ID" value="POU61232.1"/>
    <property type="molecule type" value="Genomic_DNA"/>
</dbReference>
<dbReference type="OrthoDB" id="6289637at2"/>
<accession>A0A2S4RRB2</accession>
<dbReference type="Pfam" id="PF13614">
    <property type="entry name" value="AAA_31"/>
    <property type="match status" value="1"/>
</dbReference>
<evidence type="ECO:0000313" key="3">
    <source>
        <dbReference type="EMBL" id="POU61232.1"/>
    </source>
</evidence>
<evidence type="ECO:0000313" key="4">
    <source>
        <dbReference type="Proteomes" id="UP000237003"/>
    </source>
</evidence>
<dbReference type="Pfam" id="PF18607">
    <property type="entry name" value="HTH_54"/>
    <property type="match status" value="1"/>
</dbReference>
<dbReference type="PANTHER" id="PTHR13696:SF98">
    <property type="entry name" value="PLASMID PARTITION PROTEIN A"/>
    <property type="match status" value="1"/>
</dbReference>
<dbReference type="InterPro" id="IPR025669">
    <property type="entry name" value="AAA_dom"/>
</dbReference>
<dbReference type="InterPro" id="IPR050678">
    <property type="entry name" value="DNA_Partitioning_ATPase"/>
</dbReference>
<gene>
    <name evidence="3" type="ORF">C3430_24625</name>
</gene>
<dbReference type="SUPFAM" id="SSF52540">
    <property type="entry name" value="P-loop containing nucleoside triphosphate hydrolases"/>
    <property type="match status" value="1"/>
</dbReference>
<dbReference type="Gene3D" id="1.10.1660.30">
    <property type="match status" value="1"/>
</dbReference>
<dbReference type="Gene3D" id="3.40.50.300">
    <property type="entry name" value="P-loop containing nucleotide triphosphate hydrolases"/>
    <property type="match status" value="1"/>
</dbReference>
<proteinExistence type="predicted"/>
<evidence type="ECO:0000259" key="1">
    <source>
        <dbReference type="Pfam" id="PF13614"/>
    </source>
</evidence>
<organism evidence="3 4">
    <name type="scientific">Citrobacter amalonaticus</name>
    <dbReference type="NCBI Taxonomy" id="35703"/>
    <lineage>
        <taxon>Bacteria</taxon>
        <taxon>Pseudomonadati</taxon>
        <taxon>Pseudomonadota</taxon>
        <taxon>Gammaproteobacteria</taxon>
        <taxon>Enterobacterales</taxon>
        <taxon>Enterobacteriaceae</taxon>
        <taxon>Citrobacter</taxon>
    </lineage>
</organism>